<organism evidence="2 3">
    <name type="scientific">Xanthomonas oryzae pv. oryzae (strain PXO99A)</name>
    <dbReference type="NCBI Taxonomy" id="360094"/>
    <lineage>
        <taxon>Bacteria</taxon>
        <taxon>Pseudomonadati</taxon>
        <taxon>Pseudomonadota</taxon>
        <taxon>Gammaproteobacteria</taxon>
        <taxon>Lysobacterales</taxon>
        <taxon>Lysobacteraceae</taxon>
        <taxon>Xanthomonas</taxon>
    </lineage>
</organism>
<dbReference type="eggNOG" id="ENOG5033IGC">
    <property type="taxonomic scope" value="Bacteria"/>
</dbReference>
<evidence type="ECO:0000313" key="2">
    <source>
        <dbReference type="EMBL" id="ACD56981.1"/>
    </source>
</evidence>
<dbReference type="KEGG" id="xop:PXO_03897"/>
<dbReference type="InterPro" id="IPR025391">
    <property type="entry name" value="DUF4123"/>
</dbReference>
<dbReference type="Pfam" id="PF13503">
    <property type="entry name" value="DUF4123"/>
    <property type="match status" value="1"/>
</dbReference>
<dbReference type="Proteomes" id="UP000001740">
    <property type="component" value="Chromosome"/>
</dbReference>
<protein>
    <recommendedName>
        <fullName evidence="1">DUF4123 domain-containing protein</fullName>
    </recommendedName>
</protein>
<gene>
    <name evidence="2" type="ordered locus">PXO_03897</name>
</gene>
<proteinExistence type="predicted"/>
<evidence type="ECO:0000259" key="1">
    <source>
        <dbReference type="Pfam" id="PF13503"/>
    </source>
</evidence>
<evidence type="ECO:0000313" key="3">
    <source>
        <dbReference type="Proteomes" id="UP000001740"/>
    </source>
</evidence>
<dbReference type="EMBL" id="CP000967">
    <property type="protein sequence ID" value="ACD56981.1"/>
    <property type="molecule type" value="Genomic_DNA"/>
</dbReference>
<dbReference type="RefSeq" id="WP_011260741.1">
    <property type="nucleotide sequence ID" value="NC_010717.2"/>
</dbReference>
<dbReference type="HOGENOM" id="CLU_117228_0_0_6"/>
<dbReference type="AlphaFoldDB" id="A0A0K0GG52"/>
<name>A0A0K0GG52_XANOP</name>
<dbReference type="PATRIC" id="fig|291331.8.peg.4960"/>
<accession>A0A0K0GG52</accession>
<sequence length="158" mass="17991">MQRYVLVDASARPDTPQALRYYLQDLPHRSLFARQPEAEHADLGPWLVQLPEFGQDPIEGWLRALEQGHPAVAWLDSAGNFDAVFDHLETCLDLRRPNGTLALLRYWDGRVFVRLQRILTANQRLQLLGPIARWRTRVLGEDVVVSLSATDGQEHSDA</sequence>
<feature type="domain" description="DUF4123" evidence="1">
    <location>
        <begin position="4"/>
        <end position="124"/>
    </location>
</feature>
<reference evidence="2 3" key="1">
    <citation type="journal article" date="2008" name="BMC Genomics">
        <title>Genome sequence and rapid evolution of the rice pathogen Xanthomonas oryzae pv. oryzae PXO99A.</title>
        <authorList>
            <person name="Salzberg S.L."/>
            <person name="Sommer D.D."/>
            <person name="Schatz M.C."/>
            <person name="Phillippy A.M."/>
            <person name="Rabinowicz P.D."/>
            <person name="Tsuge S."/>
            <person name="Furutani A."/>
            <person name="Ochiai H."/>
            <person name="Delcher A.L."/>
            <person name="Kelley D."/>
            <person name="Madupu R."/>
            <person name="Puiu D."/>
            <person name="Radune D."/>
            <person name="Shumway M."/>
            <person name="Trapnell C."/>
            <person name="Aparna G."/>
            <person name="Jha G."/>
            <person name="Pandey A."/>
            <person name="Patil P.B."/>
            <person name="Ishihara H."/>
            <person name="Meyer D.F."/>
            <person name="Szurek B."/>
            <person name="Verdier V."/>
            <person name="Koebnik R."/>
            <person name="Dow J.M."/>
            <person name="Ryan R.P."/>
            <person name="Hirata H."/>
            <person name="Tsuyumu S."/>
            <person name="Won Lee S."/>
            <person name="Seo Y.S."/>
            <person name="Sriariyanum M."/>
            <person name="Ronald P.C."/>
            <person name="Sonti R.V."/>
            <person name="Van Sluys M.A."/>
            <person name="Leach J.E."/>
            <person name="White F.F."/>
            <person name="Bogdanove A.J."/>
        </authorList>
    </citation>
    <scope>NUCLEOTIDE SEQUENCE [LARGE SCALE GENOMIC DNA]</scope>
    <source>
        <strain evidence="2 3">PXO99A</strain>
    </source>
</reference>